<comment type="caution">
    <text evidence="1">The sequence shown here is derived from an EMBL/GenBank/DDBJ whole genome shotgun (WGS) entry which is preliminary data.</text>
</comment>
<accession>A0AAE1BDC4</accession>
<proteinExistence type="predicted"/>
<gene>
    <name evidence="1" type="ORF">RRG08_044157</name>
</gene>
<name>A0AAE1BDC4_9GAST</name>
<protein>
    <submittedName>
        <fullName evidence="1">Uncharacterized protein</fullName>
    </submittedName>
</protein>
<dbReference type="Proteomes" id="UP001283361">
    <property type="component" value="Unassembled WGS sequence"/>
</dbReference>
<dbReference type="AlphaFoldDB" id="A0AAE1BDC4"/>
<keyword evidence="2" id="KW-1185">Reference proteome</keyword>
<evidence type="ECO:0000313" key="1">
    <source>
        <dbReference type="EMBL" id="KAK3803271.1"/>
    </source>
</evidence>
<reference evidence="1" key="1">
    <citation type="journal article" date="2023" name="G3 (Bethesda)">
        <title>A reference genome for the long-term kleptoplast-retaining sea slug Elysia crispata morphotype clarki.</title>
        <authorList>
            <person name="Eastman K.E."/>
            <person name="Pendleton A.L."/>
            <person name="Shaikh M.A."/>
            <person name="Suttiyut T."/>
            <person name="Ogas R."/>
            <person name="Tomko P."/>
            <person name="Gavelis G."/>
            <person name="Widhalm J.R."/>
            <person name="Wisecaver J.H."/>
        </authorList>
    </citation>
    <scope>NUCLEOTIDE SEQUENCE</scope>
    <source>
        <strain evidence="1">ECLA1</strain>
    </source>
</reference>
<evidence type="ECO:0000313" key="2">
    <source>
        <dbReference type="Proteomes" id="UP001283361"/>
    </source>
</evidence>
<sequence length="71" mass="7785">MRLHINPDFASQTNCGAAPGATSYMSQTSSMGGWHGGVPQDKDGVLKPYFRPTLRNTTVLAMNWLLLYGRV</sequence>
<organism evidence="1 2">
    <name type="scientific">Elysia crispata</name>
    <name type="common">lettuce slug</name>
    <dbReference type="NCBI Taxonomy" id="231223"/>
    <lineage>
        <taxon>Eukaryota</taxon>
        <taxon>Metazoa</taxon>
        <taxon>Spiralia</taxon>
        <taxon>Lophotrochozoa</taxon>
        <taxon>Mollusca</taxon>
        <taxon>Gastropoda</taxon>
        <taxon>Heterobranchia</taxon>
        <taxon>Euthyneura</taxon>
        <taxon>Panpulmonata</taxon>
        <taxon>Sacoglossa</taxon>
        <taxon>Placobranchoidea</taxon>
        <taxon>Plakobranchidae</taxon>
        <taxon>Elysia</taxon>
    </lineage>
</organism>
<dbReference type="EMBL" id="JAWDGP010000168">
    <property type="protein sequence ID" value="KAK3803271.1"/>
    <property type="molecule type" value="Genomic_DNA"/>
</dbReference>